<protein>
    <submittedName>
        <fullName evidence="1">Uncharacterized protein</fullName>
    </submittedName>
</protein>
<keyword evidence="2" id="KW-1185">Reference proteome</keyword>
<evidence type="ECO:0000313" key="2">
    <source>
        <dbReference type="Proteomes" id="UP000324222"/>
    </source>
</evidence>
<proteinExistence type="predicted"/>
<name>A0A5B7CPX0_PORTR</name>
<reference evidence="1 2" key="1">
    <citation type="submission" date="2019-05" db="EMBL/GenBank/DDBJ databases">
        <title>Another draft genome of Portunus trituberculatus and its Hox gene families provides insights of decapod evolution.</title>
        <authorList>
            <person name="Jeong J.-H."/>
            <person name="Song I."/>
            <person name="Kim S."/>
            <person name="Choi T."/>
            <person name="Kim D."/>
            <person name="Ryu S."/>
            <person name="Kim W."/>
        </authorList>
    </citation>
    <scope>NUCLEOTIDE SEQUENCE [LARGE SCALE GENOMIC DNA]</scope>
    <source>
        <tissue evidence="1">Muscle</tissue>
    </source>
</reference>
<evidence type="ECO:0000313" key="1">
    <source>
        <dbReference type="EMBL" id="MPC10694.1"/>
    </source>
</evidence>
<organism evidence="1 2">
    <name type="scientific">Portunus trituberculatus</name>
    <name type="common">Swimming crab</name>
    <name type="synonym">Neptunus trituberculatus</name>
    <dbReference type="NCBI Taxonomy" id="210409"/>
    <lineage>
        <taxon>Eukaryota</taxon>
        <taxon>Metazoa</taxon>
        <taxon>Ecdysozoa</taxon>
        <taxon>Arthropoda</taxon>
        <taxon>Crustacea</taxon>
        <taxon>Multicrustacea</taxon>
        <taxon>Malacostraca</taxon>
        <taxon>Eumalacostraca</taxon>
        <taxon>Eucarida</taxon>
        <taxon>Decapoda</taxon>
        <taxon>Pleocyemata</taxon>
        <taxon>Brachyura</taxon>
        <taxon>Eubrachyura</taxon>
        <taxon>Portunoidea</taxon>
        <taxon>Portunidae</taxon>
        <taxon>Portuninae</taxon>
        <taxon>Portunus</taxon>
    </lineage>
</organism>
<gene>
    <name evidence="1" type="ORF">E2C01_003334</name>
</gene>
<accession>A0A5B7CPX0</accession>
<sequence length="162" mass="18079">MAETKTETFVGRRGCWLGDGGLIVPGSGSKLLLFDRSSYIKAIFWVPRAIPRHSLSCNISTDSQNGRLKTAQKLHRETRKKEERFMYGHEGRGVAVDGMEHFMNELQIRSVAAEGFTDAFIEFMINQGAGRVDVDVDVAGWRLKLNSQTVAVNGQNFPKPGY</sequence>
<comment type="caution">
    <text evidence="1">The sequence shown here is derived from an EMBL/GenBank/DDBJ whole genome shotgun (WGS) entry which is preliminary data.</text>
</comment>
<dbReference type="Proteomes" id="UP000324222">
    <property type="component" value="Unassembled WGS sequence"/>
</dbReference>
<dbReference type="AlphaFoldDB" id="A0A5B7CPX0"/>
<dbReference type="EMBL" id="VSRR010000127">
    <property type="protein sequence ID" value="MPC10694.1"/>
    <property type="molecule type" value="Genomic_DNA"/>
</dbReference>